<dbReference type="HAMAP" id="MF_00175">
    <property type="entry name" value="ClpX"/>
    <property type="match status" value="1"/>
</dbReference>
<dbReference type="Gene3D" id="1.10.8.60">
    <property type="match status" value="1"/>
</dbReference>
<keyword evidence="10" id="KW-0645">Protease</keyword>
<evidence type="ECO:0000256" key="8">
    <source>
        <dbReference type="SAM" id="MobiDB-lite"/>
    </source>
</evidence>
<dbReference type="Gene3D" id="3.40.50.300">
    <property type="entry name" value="P-loop containing nucleotide triphosphate hydrolases"/>
    <property type="match status" value="1"/>
</dbReference>
<dbReference type="GO" id="GO:0008233">
    <property type="term" value="F:peptidase activity"/>
    <property type="evidence" value="ECO:0007669"/>
    <property type="project" value="UniProtKB-KW"/>
</dbReference>
<dbReference type="FunFam" id="3.40.50.300:FF:000005">
    <property type="entry name" value="ATP-dependent Clp protease ATP-binding subunit ClpX"/>
    <property type="match status" value="1"/>
</dbReference>
<keyword evidence="4 6" id="KW-0067">ATP-binding</keyword>
<evidence type="ECO:0000313" key="11">
    <source>
        <dbReference type="Proteomes" id="UP000264036"/>
    </source>
</evidence>
<dbReference type="GO" id="GO:0016887">
    <property type="term" value="F:ATP hydrolysis activity"/>
    <property type="evidence" value="ECO:0007669"/>
    <property type="project" value="InterPro"/>
</dbReference>
<dbReference type="GO" id="GO:0051603">
    <property type="term" value="P:proteolysis involved in protein catabolic process"/>
    <property type="evidence" value="ECO:0007669"/>
    <property type="project" value="TreeGrafter"/>
</dbReference>
<organism evidence="10 11">
    <name type="scientific">Advenella kashmirensis</name>
    <dbReference type="NCBI Taxonomy" id="310575"/>
    <lineage>
        <taxon>Bacteria</taxon>
        <taxon>Pseudomonadati</taxon>
        <taxon>Pseudomonadota</taxon>
        <taxon>Betaproteobacteria</taxon>
        <taxon>Burkholderiales</taxon>
        <taxon>Alcaligenaceae</taxon>
    </lineage>
</organism>
<feature type="binding site" evidence="6">
    <location>
        <begin position="123"/>
        <end position="130"/>
    </location>
    <ligand>
        <name>ATP</name>
        <dbReference type="ChEBI" id="CHEBI:30616"/>
    </ligand>
</feature>
<evidence type="ECO:0000256" key="6">
    <source>
        <dbReference type="HAMAP-Rule" id="MF_00175"/>
    </source>
</evidence>
<dbReference type="InterPro" id="IPR027417">
    <property type="entry name" value="P-loop_NTPase"/>
</dbReference>
<keyword evidence="10" id="KW-0378">Hydrolase</keyword>
<evidence type="ECO:0000256" key="3">
    <source>
        <dbReference type="ARBA" id="ARBA00022833"/>
    </source>
</evidence>
<dbReference type="FunFam" id="1.10.8.60:FF:000002">
    <property type="entry name" value="ATP-dependent Clp protease ATP-binding subunit ClpX"/>
    <property type="match status" value="1"/>
</dbReference>
<sequence>MADKPSSTDGKNLHCSFCNKHQNEVKKLISGPGNIFICDECIELCNEIIHDSAQDEAREAIKTELPSPAEIKSFLDQYVIGQDQPKRNLAVAVYNHYKRIRHSDLNKKDDIELAKSNILLIGPTGSGKTLLAQTLARMLDVPFVMADATTLTEAGYVGEDVENIVQKLLQNCNYDVDKAQRAIVYIDEIDKISRKSDNPSITRDVSGEGVQQALLKLIEGTVASVPPQGGRKHPNQDFVQVDTTNILFIVGGAFDGLDKVIRNRTEKSGIGFGASVQGKSAKGIGEVFSEVEPEDIIKFGLIPELVGRLPVVATLEELDEAALVTILTEPKNALIKQYQKLFAMEEVELEVRPAALLAIAYRALQRKTGARGLRSILEASLMDTMFDLPSQSNVVKVVLDESAIEGSGSPMLVFAEDKENTASENKEKKLKDAAA</sequence>
<dbReference type="SMART" id="SM00994">
    <property type="entry name" value="zf-C4_ClpX"/>
    <property type="match status" value="1"/>
</dbReference>
<evidence type="ECO:0000313" key="10">
    <source>
        <dbReference type="EMBL" id="HBP30131.1"/>
    </source>
</evidence>
<dbReference type="NCBIfam" id="NF003745">
    <property type="entry name" value="PRK05342.1"/>
    <property type="match status" value="1"/>
</dbReference>
<comment type="similarity">
    <text evidence="6 7">Belongs to the ClpX chaperone family.</text>
</comment>
<feature type="binding site" evidence="6 7">
    <location>
        <position position="15"/>
    </location>
    <ligand>
        <name>Zn(2+)</name>
        <dbReference type="ChEBI" id="CHEBI:29105"/>
    </ligand>
</feature>
<dbReference type="GO" id="GO:0051301">
    <property type="term" value="P:cell division"/>
    <property type="evidence" value="ECO:0007669"/>
    <property type="project" value="TreeGrafter"/>
</dbReference>
<dbReference type="GO" id="GO:0005524">
    <property type="term" value="F:ATP binding"/>
    <property type="evidence" value="ECO:0007669"/>
    <property type="project" value="UniProtKB-UniRule"/>
</dbReference>
<dbReference type="Gene3D" id="6.20.220.10">
    <property type="entry name" value="ClpX chaperone, C4-type zinc finger domain"/>
    <property type="match status" value="1"/>
</dbReference>
<dbReference type="GO" id="GO:0009376">
    <property type="term" value="C:HslUV protease complex"/>
    <property type="evidence" value="ECO:0007669"/>
    <property type="project" value="TreeGrafter"/>
</dbReference>
<dbReference type="SMART" id="SM01086">
    <property type="entry name" value="ClpB_D2-small"/>
    <property type="match status" value="1"/>
</dbReference>
<feature type="region of interest" description="Disordered" evidence="8">
    <location>
        <begin position="415"/>
        <end position="435"/>
    </location>
</feature>
<dbReference type="GO" id="GO:0051082">
    <property type="term" value="F:unfolded protein binding"/>
    <property type="evidence" value="ECO:0007669"/>
    <property type="project" value="UniProtKB-UniRule"/>
</dbReference>
<dbReference type="PANTHER" id="PTHR48102">
    <property type="entry name" value="ATP-DEPENDENT CLP PROTEASE ATP-BINDING SUBUNIT CLPX-LIKE, MITOCHONDRIAL-RELATED"/>
    <property type="match status" value="1"/>
</dbReference>
<proteinExistence type="inferred from homology"/>
<evidence type="ECO:0000256" key="7">
    <source>
        <dbReference type="PROSITE-ProRule" id="PRU01250"/>
    </source>
</evidence>
<dbReference type="AlphaFoldDB" id="A0A356LHR9"/>
<feature type="binding site" evidence="6 7">
    <location>
        <position position="18"/>
    </location>
    <ligand>
        <name>Zn(2+)</name>
        <dbReference type="ChEBI" id="CHEBI:29105"/>
    </ligand>
</feature>
<feature type="domain" description="ClpX-type ZB" evidence="9">
    <location>
        <begin position="3"/>
        <end position="57"/>
    </location>
</feature>
<dbReference type="SUPFAM" id="SSF52540">
    <property type="entry name" value="P-loop containing nucleoside triphosphate hydrolases"/>
    <property type="match status" value="1"/>
</dbReference>
<comment type="subunit">
    <text evidence="6">Component of the ClpX-ClpP complex. Forms a hexameric ring that, in the presence of ATP, binds to fourteen ClpP subunits assembled into a disk-like structure with a central cavity, resembling the structure of eukaryotic proteasomes.</text>
</comment>
<dbReference type="GO" id="GO:0140662">
    <property type="term" value="F:ATP-dependent protein folding chaperone"/>
    <property type="evidence" value="ECO:0007669"/>
    <property type="project" value="InterPro"/>
</dbReference>
<dbReference type="Pfam" id="PF07724">
    <property type="entry name" value="AAA_2"/>
    <property type="match status" value="1"/>
</dbReference>
<dbReference type="InterPro" id="IPR003959">
    <property type="entry name" value="ATPase_AAA_core"/>
</dbReference>
<dbReference type="InterPro" id="IPR059188">
    <property type="entry name" value="Znf_CLPX-like"/>
</dbReference>
<gene>
    <name evidence="6" type="primary">clpX</name>
    <name evidence="10" type="ORF">DD666_12025</name>
</gene>
<dbReference type="InterPro" id="IPR004487">
    <property type="entry name" value="Clp_protease_ATP-bd_su_ClpX"/>
</dbReference>
<dbReference type="NCBIfam" id="TIGR00382">
    <property type="entry name" value="clpX"/>
    <property type="match status" value="1"/>
</dbReference>
<feature type="binding site" evidence="6 7">
    <location>
        <position position="38"/>
    </location>
    <ligand>
        <name>Zn(2+)</name>
        <dbReference type="ChEBI" id="CHEBI:29105"/>
    </ligand>
</feature>
<evidence type="ECO:0000256" key="5">
    <source>
        <dbReference type="ARBA" id="ARBA00023186"/>
    </source>
</evidence>
<comment type="function">
    <text evidence="6">ATP-dependent specificity component of the Clp protease. It directs the protease to specific substrates. Can perform chaperone functions in the absence of ClpP.</text>
</comment>
<keyword evidence="5 6" id="KW-0143">Chaperone</keyword>
<dbReference type="InterPro" id="IPR019489">
    <property type="entry name" value="Clp_ATPase_C"/>
</dbReference>
<dbReference type="PANTHER" id="PTHR48102:SF7">
    <property type="entry name" value="ATP-DEPENDENT CLP PROTEASE ATP-BINDING SUBUNIT CLPX-LIKE, MITOCHONDRIAL"/>
    <property type="match status" value="1"/>
</dbReference>
<dbReference type="InterPro" id="IPR038366">
    <property type="entry name" value="Znf_CppX_C4_sf"/>
</dbReference>
<feature type="binding site" evidence="6 7">
    <location>
        <position position="41"/>
    </location>
    <ligand>
        <name>Zn(2+)</name>
        <dbReference type="ChEBI" id="CHEBI:29105"/>
    </ligand>
</feature>
<protein>
    <recommendedName>
        <fullName evidence="6">ATP-dependent Clp protease ATP-binding subunit ClpX</fullName>
    </recommendedName>
</protein>
<dbReference type="SUPFAM" id="SSF57716">
    <property type="entry name" value="Glucocorticoid receptor-like (DNA-binding domain)"/>
    <property type="match status" value="1"/>
</dbReference>
<keyword evidence="2 6" id="KW-0547">Nucleotide-binding</keyword>
<dbReference type="InterPro" id="IPR010603">
    <property type="entry name" value="Znf_CppX_C4"/>
</dbReference>
<dbReference type="GO" id="GO:0046983">
    <property type="term" value="F:protein dimerization activity"/>
    <property type="evidence" value="ECO:0007669"/>
    <property type="project" value="UniProtKB-UniRule"/>
</dbReference>
<comment type="caution">
    <text evidence="10">The sequence shown here is derived from an EMBL/GenBank/DDBJ whole genome shotgun (WGS) entry which is preliminary data.</text>
</comment>
<keyword evidence="3 6" id="KW-0862">Zinc</keyword>
<dbReference type="GO" id="GO:0008270">
    <property type="term" value="F:zinc ion binding"/>
    <property type="evidence" value="ECO:0007669"/>
    <property type="project" value="UniProtKB-UniRule"/>
</dbReference>
<dbReference type="PROSITE" id="PS51902">
    <property type="entry name" value="CLPX_ZB"/>
    <property type="match status" value="1"/>
</dbReference>
<keyword evidence="1 6" id="KW-0479">Metal-binding</keyword>
<dbReference type="CDD" id="cd19497">
    <property type="entry name" value="RecA-like_ClpX"/>
    <property type="match status" value="1"/>
</dbReference>
<dbReference type="Proteomes" id="UP000264036">
    <property type="component" value="Unassembled WGS sequence"/>
</dbReference>
<accession>A0A356LHR9</accession>
<evidence type="ECO:0000256" key="4">
    <source>
        <dbReference type="ARBA" id="ARBA00022840"/>
    </source>
</evidence>
<evidence type="ECO:0000256" key="2">
    <source>
        <dbReference type="ARBA" id="ARBA00022741"/>
    </source>
</evidence>
<dbReference type="Pfam" id="PF10431">
    <property type="entry name" value="ClpB_D2-small"/>
    <property type="match status" value="1"/>
</dbReference>
<evidence type="ECO:0000256" key="1">
    <source>
        <dbReference type="ARBA" id="ARBA00022723"/>
    </source>
</evidence>
<reference evidence="10 11" key="1">
    <citation type="journal article" date="2018" name="Nat. Biotechnol.">
        <title>A standardized bacterial taxonomy based on genome phylogeny substantially revises the tree of life.</title>
        <authorList>
            <person name="Parks D.H."/>
            <person name="Chuvochina M."/>
            <person name="Waite D.W."/>
            <person name="Rinke C."/>
            <person name="Skarshewski A."/>
            <person name="Chaumeil P.A."/>
            <person name="Hugenholtz P."/>
        </authorList>
    </citation>
    <scope>NUCLEOTIDE SEQUENCE [LARGE SCALE GENOMIC DNA]</scope>
    <source>
        <strain evidence="10">UBA10707</strain>
    </source>
</reference>
<dbReference type="Pfam" id="PF06689">
    <property type="entry name" value="zf-C4_ClpX"/>
    <property type="match status" value="1"/>
</dbReference>
<name>A0A356LHR9_9BURK</name>
<evidence type="ECO:0000259" key="9">
    <source>
        <dbReference type="PROSITE" id="PS51902"/>
    </source>
</evidence>
<dbReference type="InterPro" id="IPR003593">
    <property type="entry name" value="AAA+_ATPase"/>
</dbReference>
<dbReference type="InterPro" id="IPR050052">
    <property type="entry name" value="ATP-dep_Clp_protease_ClpX"/>
</dbReference>
<dbReference type="InterPro" id="IPR046425">
    <property type="entry name" value="ClpX_bact"/>
</dbReference>
<dbReference type="SMART" id="SM00382">
    <property type="entry name" value="AAA"/>
    <property type="match status" value="1"/>
</dbReference>
<dbReference type="EMBL" id="DOEK01000029">
    <property type="protein sequence ID" value="HBP30131.1"/>
    <property type="molecule type" value="Genomic_DNA"/>
</dbReference>